<protein>
    <submittedName>
        <fullName evidence="7">Thiolase family protein</fullName>
    </submittedName>
</protein>
<dbReference type="PANTHER" id="PTHR43365">
    <property type="entry name" value="BLR7806 PROTEIN"/>
    <property type="match status" value="1"/>
</dbReference>
<dbReference type="InterPro" id="IPR020610">
    <property type="entry name" value="Thiolase_AS"/>
</dbReference>
<reference evidence="7 8" key="1">
    <citation type="submission" date="2020-04" db="EMBL/GenBank/DDBJ databases">
        <title>Thermobifida alba genome sequencing and assembly.</title>
        <authorList>
            <person name="Luzics S."/>
            <person name="Horvath B."/>
            <person name="Nagy I."/>
            <person name="Toth A."/>
            <person name="Nagy I."/>
            <person name="Kukolya J."/>
        </authorList>
    </citation>
    <scope>NUCLEOTIDE SEQUENCE [LARGE SCALE GENOMIC DNA]</scope>
    <source>
        <strain evidence="7 8">DSM 43795</strain>
    </source>
</reference>
<dbReference type="RefSeq" id="WP_248590579.1">
    <property type="nucleotide sequence ID" value="NZ_BAABEB010000005.1"/>
</dbReference>
<dbReference type="NCBIfam" id="TIGR01930">
    <property type="entry name" value="AcCoA-C-Actrans"/>
    <property type="match status" value="1"/>
</dbReference>
<feature type="domain" description="Thiolase C-terminal" evidence="6">
    <location>
        <begin position="269"/>
        <end position="390"/>
    </location>
</feature>
<evidence type="ECO:0000313" key="7">
    <source>
        <dbReference type="EMBL" id="UPT22093.1"/>
    </source>
</evidence>
<dbReference type="InterPro" id="IPR020613">
    <property type="entry name" value="Thiolase_CS"/>
</dbReference>
<feature type="domain" description="Thiolase N-terminal" evidence="5">
    <location>
        <begin position="10"/>
        <end position="260"/>
    </location>
</feature>
<dbReference type="InterPro" id="IPR020616">
    <property type="entry name" value="Thiolase_N"/>
</dbReference>
<evidence type="ECO:0000256" key="4">
    <source>
        <dbReference type="RuleBase" id="RU003557"/>
    </source>
</evidence>
<evidence type="ECO:0000256" key="3">
    <source>
        <dbReference type="ARBA" id="ARBA00023315"/>
    </source>
</evidence>
<dbReference type="PANTHER" id="PTHR43365:SF1">
    <property type="entry name" value="ACETYL-COA C-ACYLTRANSFERASE"/>
    <property type="match status" value="1"/>
</dbReference>
<dbReference type="InterPro" id="IPR020617">
    <property type="entry name" value="Thiolase_C"/>
</dbReference>
<comment type="similarity">
    <text evidence="1 4">Belongs to the thiolase-like superfamily. Thiolase family.</text>
</comment>
<keyword evidence="3 4" id="KW-0012">Acyltransferase</keyword>
<evidence type="ECO:0000259" key="6">
    <source>
        <dbReference type="Pfam" id="PF02803"/>
    </source>
</evidence>
<dbReference type="Pfam" id="PF02803">
    <property type="entry name" value="Thiolase_C"/>
    <property type="match status" value="1"/>
</dbReference>
<dbReference type="Gene3D" id="3.40.47.10">
    <property type="match status" value="2"/>
</dbReference>
<dbReference type="PROSITE" id="PS00737">
    <property type="entry name" value="THIOLASE_2"/>
    <property type="match status" value="1"/>
</dbReference>
<keyword evidence="8" id="KW-1185">Reference proteome</keyword>
<organism evidence="7 8">
    <name type="scientific">Thermobifida alba</name>
    <name type="common">Thermomonospora alba</name>
    <dbReference type="NCBI Taxonomy" id="53522"/>
    <lineage>
        <taxon>Bacteria</taxon>
        <taxon>Bacillati</taxon>
        <taxon>Actinomycetota</taxon>
        <taxon>Actinomycetes</taxon>
        <taxon>Streptosporangiales</taxon>
        <taxon>Nocardiopsidaceae</taxon>
        <taxon>Thermobifida</taxon>
    </lineage>
</organism>
<dbReference type="EMBL" id="CP051627">
    <property type="protein sequence ID" value="UPT22093.1"/>
    <property type="molecule type" value="Genomic_DNA"/>
</dbReference>
<dbReference type="Pfam" id="PF00108">
    <property type="entry name" value="Thiolase_N"/>
    <property type="match status" value="1"/>
</dbReference>
<dbReference type="InterPro" id="IPR016039">
    <property type="entry name" value="Thiolase-like"/>
</dbReference>
<dbReference type="Proteomes" id="UP000832041">
    <property type="component" value="Chromosome"/>
</dbReference>
<sequence length="391" mass="41948">MMGMMSGREVVIVEAVRTPIARGHREKGDFRDLHPNELLGTVYREVINRAGIDAALVDDVVAGCVQQIAEQSFNIGRTAWLQAGLPIETPATTVDRQCGSAQQGVNFAAAQIASSVADIAIGAGVESMSHVPFSVGTETQKLFGTPYPKEFLDRYNVVGQGLGAEMIADQWDIDRTELDELSVRSHRLAHQATTEGRFDREIVAVETPHGTVTKDQGIRPETSLEALAKLKPAFKPDGKITAGNSSQISDGAAAVLLAEANRARELGLTPRARILDQTTVGCDPVKMLEGPIPATRKILERSGMSIDDIDLFEVNEAFAPVIAAWQRELKPDMDRVNVNGGAIALGHPLGSTGARLITTLLHELERSDKEIGLVTMCCGGGIGTATLIQRI</sequence>
<dbReference type="SUPFAM" id="SSF53901">
    <property type="entry name" value="Thiolase-like"/>
    <property type="match status" value="2"/>
</dbReference>
<evidence type="ECO:0000256" key="1">
    <source>
        <dbReference type="ARBA" id="ARBA00010982"/>
    </source>
</evidence>
<accession>A0ABY4L357</accession>
<keyword evidence="2 4" id="KW-0808">Transferase</keyword>
<evidence type="ECO:0000313" key="8">
    <source>
        <dbReference type="Proteomes" id="UP000832041"/>
    </source>
</evidence>
<dbReference type="PIRSF" id="PIRSF000429">
    <property type="entry name" value="Ac-CoA_Ac_transf"/>
    <property type="match status" value="1"/>
</dbReference>
<proteinExistence type="inferred from homology"/>
<evidence type="ECO:0000259" key="5">
    <source>
        <dbReference type="Pfam" id="PF00108"/>
    </source>
</evidence>
<name>A0ABY4L357_THEAE</name>
<dbReference type="CDD" id="cd00751">
    <property type="entry name" value="thiolase"/>
    <property type="match status" value="1"/>
</dbReference>
<gene>
    <name evidence="7" type="ORF">FOF52_14905</name>
</gene>
<dbReference type="PROSITE" id="PS00099">
    <property type="entry name" value="THIOLASE_3"/>
    <property type="match status" value="1"/>
</dbReference>
<dbReference type="InterPro" id="IPR002155">
    <property type="entry name" value="Thiolase"/>
</dbReference>
<evidence type="ECO:0000256" key="2">
    <source>
        <dbReference type="ARBA" id="ARBA00022679"/>
    </source>
</evidence>